<feature type="compositionally biased region" description="Low complexity" evidence="1">
    <location>
        <begin position="120"/>
        <end position="140"/>
    </location>
</feature>
<organism evidence="2 3">
    <name type="scientific">Acanthoscelides obtectus</name>
    <name type="common">Bean weevil</name>
    <name type="synonym">Bruchus obtectus</name>
    <dbReference type="NCBI Taxonomy" id="200917"/>
    <lineage>
        <taxon>Eukaryota</taxon>
        <taxon>Metazoa</taxon>
        <taxon>Ecdysozoa</taxon>
        <taxon>Arthropoda</taxon>
        <taxon>Hexapoda</taxon>
        <taxon>Insecta</taxon>
        <taxon>Pterygota</taxon>
        <taxon>Neoptera</taxon>
        <taxon>Endopterygota</taxon>
        <taxon>Coleoptera</taxon>
        <taxon>Polyphaga</taxon>
        <taxon>Cucujiformia</taxon>
        <taxon>Chrysomeloidea</taxon>
        <taxon>Chrysomelidae</taxon>
        <taxon>Bruchinae</taxon>
        <taxon>Bruchini</taxon>
        <taxon>Acanthoscelides</taxon>
    </lineage>
</organism>
<protein>
    <submittedName>
        <fullName evidence="2">Uncharacterized protein</fullName>
    </submittedName>
</protein>
<feature type="compositionally biased region" description="Polar residues" evidence="1">
    <location>
        <begin position="65"/>
        <end position="75"/>
    </location>
</feature>
<dbReference type="EMBL" id="CAKOFQ010011795">
    <property type="protein sequence ID" value="CAH2021068.1"/>
    <property type="molecule type" value="Genomic_DNA"/>
</dbReference>
<dbReference type="Proteomes" id="UP001152888">
    <property type="component" value="Unassembled WGS sequence"/>
</dbReference>
<proteinExistence type="predicted"/>
<reference evidence="2" key="1">
    <citation type="submission" date="2022-03" db="EMBL/GenBank/DDBJ databases">
        <authorList>
            <person name="Sayadi A."/>
        </authorList>
    </citation>
    <scope>NUCLEOTIDE SEQUENCE</scope>
</reference>
<keyword evidence="3" id="KW-1185">Reference proteome</keyword>
<dbReference type="OrthoDB" id="8123891at2759"/>
<name>A0A9P0VV77_ACAOB</name>
<evidence type="ECO:0000313" key="3">
    <source>
        <dbReference type="Proteomes" id="UP001152888"/>
    </source>
</evidence>
<evidence type="ECO:0000256" key="1">
    <source>
        <dbReference type="SAM" id="MobiDB-lite"/>
    </source>
</evidence>
<feature type="compositionally biased region" description="Low complexity" evidence="1">
    <location>
        <begin position="28"/>
        <end position="43"/>
    </location>
</feature>
<accession>A0A9P0VV77</accession>
<evidence type="ECO:0000313" key="2">
    <source>
        <dbReference type="EMBL" id="CAH2021068.1"/>
    </source>
</evidence>
<feature type="region of interest" description="Disordered" evidence="1">
    <location>
        <begin position="19"/>
        <end position="140"/>
    </location>
</feature>
<dbReference type="AlphaFoldDB" id="A0A9P0VV77"/>
<sequence>MPEKLAEIQRLAMLTVSFERKKSLPSPASATAASGTGTHSGTAVSLNGALSVERTTTAPAAVCQRRQQGNETPSVASVGEGHPANYKGCSKAPKKSCFCPKAAPTTNRTSYAQKVKKPMSTSAPAAATATGTTGAEATRR</sequence>
<gene>
    <name evidence="2" type="ORF">ACAOBT_LOCUS38286</name>
</gene>
<comment type="caution">
    <text evidence="2">The sequence shown here is derived from an EMBL/GenBank/DDBJ whole genome shotgun (WGS) entry which is preliminary data.</text>
</comment>